<sequence>MNSDRPASTNRYRTGMLGKNAPQERTRLESIQQSVDSRTIAIIQDLSITPSWRCLELGAGAGSIAYWLAGRCPDGEVVAVDIDTQHLDADRAANLVVQKADIIHEDYPPASFDLIHARYLLCHLPERDEIIERAAGWLAPGGWLVIEDPYQLPADTSPFPVVQRLMAAYERKYNEHGADLTWARGVPAVLARSGLGDVGFAGNLGCMGCLDKDRWFPLINQAGPSLVADGLITETDLQQFFDLLKDPAFVDIPQVTISVWGRRPALSADDGASIG</sequence>
<evidence type="ECO:0000313" key="3">
    <source>
        <dbReference type="Proteomes" id="UP001220022"/>
    </source>
</evidence>
<evidence type="ECO:0000256" key="1">
    <source>
        <dbReference type="SAM" id="MobiDB-lite"/>
    </source>
</evidence>
<proteinExistence type="predicted"/>
<dbReference type="Pfam" id="PF13489">
    <property type="entry name" value="Methyltransf_23"/>
    <property type="match status" value="1"/>
</dbReference>
<feature type="region of interest" description="Disordered" evidence="1">
    <location>
        <begin position="1"/>
        <end position="23"/>
    </location>
</feature>
<dbReference type="SUPFAM" id="SSF53335">
    <property type="entry name" value="S-adenosyl-L-methionine-dependent methyltransferases"/>
    <property type="match status" value="1"/>
</dbReference>
<keyword evidence="2" id="KW-0808">Transferase</keyword>
<name>A0ABT5Z993_9ACTN</name>
<feature type="compositionally biased region" description="Polar residues" evidence="1">
    <location>
        <begin position="1"/>
        <end position="12"/>
    </location>
</feature>
<reference evidence="2 3" key="1">
    <citation type="submission" date="2023-03" db="EMBL/GenBank/DDBJ databases">
        <title>Draft genome sequence of type strain Streptomyces ferralitis JCM 14344.</title>
        <authorList>
            <person name="Klaysubun C."/>
            <person name="Duangmal K."/>
        </authorList>
    </citation>
    <scope>NUCLEOTIDE SEQUENCE [LARGE SCALE GENOMIC DNA]</scope>
    <source>
        <strain evidence="2 3">JCM 14344</strain>
    </source>
</reference>
<dbReference type="EMBL" id="JARHTQ010000030">
    <property type="protein sequence ID" value="MDF2260131.1"/>
    <property type="molecule type" value="Genomic_DNA"/>
</dbReference>
<evidence type="ECO:0000313" key="2">
    <source>
        <dbReference type="EMBL" id="MDF2260131.1"/>
    </source>
</evidence>
<dbReference type="PANTHER" id="PTHR43861">
    <property type="entry name" value="TRANS-ACONITATE 2-METHYLTRANSFERASE-RELATED"/>
    <property type="match status" value="1"/>
</dbReference>
<dbReference type="GO" id="GO:0032259">
    <property type="term" value="P:methylation"/>
    <property type="evidence" value="ECO:0007669"/>
    <property type="project" value="UniProtKB-KW"/>
</dbReference>
<protein>
    <submittedName>
        <fullName evidence="2">Methyltransferase domain-containing protein</fullName>
    </submittedName>
</protein>
<dbReference type="CDD" id="cd02440">
    <property type="entry name" value="AdoMet_MTases"/>
    <property type="match status" value="1"/>
</dbReference>
<keyword evidence="2" id="KW-0489">Methyltransferase</keyword>
<dbReference type="Proteomes" id="UP001220022">
    <property type="component" value="Unassembled WGS sequence"/>
</dbReference>
<comment type="caution">
    <text evidence="2">The sequence shown here is derived from an EMBL/GenBank/DDBJ whole genome shotgun (WGS) entry which is preliminary data.</text>
</comment>
<dbReference type="GO" id="GO:0008168">
    <property type="term" value="F:methyltransferase activity"/>
    <property type="evidence" value="ECO:0007669"/>
    <property type="project" value="UniProtKB-KW"/>
</dbReference>
<accession>A0ABT5Z993</accession>
<keyword evidence="3" id="KW-1185">Reference proteome</keyword>
<dbReference type="InterPro" id="IPR029063">
    <property type="entry name" value="SAM-dependent_MTases_sf"/>
</dbReference>
<dbReference type="RefSeq" id="WP_275820433.1">
    <property type="nucleotide sequence ID" value="NZ_BAAANM010000032.1"/>
</dbReference>
<organism evidence="2 3">
    <name type="scientific">Streptantibioticus ferralitis</name>
    <dbReference type="NCBI Taxonomy" id="236510"/>
    <lineage>
        <taxon>Bacteria</taxon>
        <taxon>Bacillati</taxon>
        <taxon>Actinomycetota</taxon>
        <taxon>Actinomycetes</taxon>
        <taxon>Kitasatosporales</taxon>
        <taxon>Streptomycetaceae</taxon>
        <taxon>Streptantibioticus</taxon>
    </lineage>
</organism>
<dbReference type="Gene3D" id="3.40.50.150">
    <property type="entry name" value="Vaccinia Virus protein VP39"/>
    <property type="match status" value="1"/>
</dbReference>
<gene>
    <name evidence="2" type="ORF">P2L57_31760</name>
</gene>